<dbReference type="EMBL" id="PQXK01000055">
    <property type="protein sequence ID" value="TGO39370.1"/>
    <property type="molecule type" value="Genomic_DNA"/>
</dbReference>
<evidence type="ECO:0000313" key="1">
    <source>
        <dbReference type="EMBL" id="TGO39370.1"/>
    </source>
</evidence>
<reference evidence="1 2" key="1">
    <citation type="submission" date="2017-12" db="EMBL/GenBank/DDBJ databases">
        <title>Comparative genomics of Botrytis spp.</title>
        <authorList>
            <person name="Valero-Jimenez C.A."/>
            <person name="Tapia P."/>
            <person name="Veloso J."/>
            <person name="Silva-Moreno E."/>
            <person name="Staats M."/>
            <person name="Valdes J.H."/>
            <person name="Van Kan J.A.L."/>
        </authorList>
    </citation>
    <scope>NUCLEOTIDE SEQUENCE [LARGE SCALE GENOMIC DNA]</scope>
    <source>
        <strain evidence="1 2">Bh0001</strain>
    </source>
</reference>
<dbReference type="AlphaFoldDB" id="A0A4Z1GVY3"/>
<keyword evidence="2" id="KW-1185">Reference proteome</keyword>
<evidence type="ECO:0000313" key="2">
    <source>
        <dbReference type="Proteomes" id="UP000297814"/>
    </source>
</evidence>
<accession>A0A4Z1GVY3</accession>
<dbReference type="Proteomes" id="UP000297814">
    <property type="component" value="Unassembled WGS sequence"/>
</dbReference>
<organism evidence="1 2">
    <name type="scientific">Botrytis hyacinthi</name>
    <dbReference type="NCBI Taxonomy" id="278943"/>
    <lineage>
        <taxon>Eukaryota</taxon>
        <taxon>Fungi</taxon>
        <taxon>Dikarya</taxon>
        <taxon>Ascomycota</taxon>
        <taxon>Pezizomycotina</taxon>
        <taxon>Leotiomycetes</taxon>
        <taxon>Helotiales</taxon>
        <taxon>Sclerotiniaceae</taxon>
        <taxon>Botrytis</taxon>
    </lineage>
</organism>
<comment type="caution">
    <text evidence="1">The sequence shown here is derived from an EMBL/GenBank/DDBJ whole genome shotgun (WGS) entry which is preliminary data.</text>
</comment>
<proteinExistence type="predicted"/>
<protein>
    <submittedName>
        <fullName evidence="1">Uncharacterized protein</fullName>
    </submittedName>
</protein>
<sequence length="141" mass="16371">MESNPITPVFNISPLKRRKRRRISTADLNLGVCYPSLFHNFELKADDSSAGHHYTKFSDGWEIYVNDDGIGIYVDTMGFRSLYVRPKKDQEAMRQTIGHEMRNASDLERLRYKVRGFFAERAVKELGIKNLRRGVAQRSMN</sequence>
<name>A0A4Z1GVY3_9HELO</name>
<gene>
    <name evidence="1" type="ORF">BHYA_0055g00220</name>
</gene>